<sequence length="114" mass="13386">MNSRAASYLVLLKLRTKCPTPHLHTHLQTVWSPSQVRSRKQLVFSKYAQGWKTCTIMCHQQFLCYIWYLFANCIRSQSGGNFESEVESRGIKALRRSDMCIFNLIYHLCMFLCD</sequence>
<comment type="caution">
    <text evidence="1">The sequence shown here is derived from an EMBL/GenBank/DDBJ whole genome shotgun (WGS) entry which is preliminary data.</text>
</comment>
<keyword evidence="2" id="KW-1185">Reference proteome</keyword>
<accession>A0AAV4SS78</accession>
<protein>
    <submittedName>
        <fullName evidence="1">Uncharacterized protein</fullName>
    </submittedName>
</protein>
<name>A0AAV4SS78_9ARAC</name>
<evidence type="ECO:0000313" key="1">
    <source>
        <dbReference type="EMBL" id="GIY35345.1"/>
    </source>
</evidence>
<dbReference type="AlphaFoldDB" id="A0AAV4SS78"/>
<evidence type="ECO:0000313" key="2">
    <source>
        <dbReference type="Proteomes" id="UP001054837"/>
    </source>
</evidence>
<proteinExistence type="predicted"/>
<organism evidence="1 2">
    <name type="scientific">Caerostris darwini</name>
    <dbReference type="NCBI Taxonomy" id="1538125"/>
    <lineage>
        <taxon>Eukaryota</taxon>
        <taxon>Metazoa</taxon>
        <taxon>Ecdysozoa</taxon>
        <taxon>Arthropoda</taxon>
        <taxon>Chelicerata</taxon>
        <taxon>Arachnida</taxon>
        <taxon>Araneae</taxon>
        <taxon>Araneomorphae</taxon>
        <taxon>Entelegynae</taxon>
        <taxon>Araneoidea</taxon>
        <taxon>Araneidae</taxon>
        <taxon>Caerostris</taxon>
    </lineage>
</organism>
<reference evidence="1 2" key="1">
    <citation type="submission" date="2021-06" db="EMBL/GenBank/DDBJ databases">
        <title>Caerostris darwini draft genome.</title>
        <authorList>
            <person name="Kono N."/>
            <person name="Arakawa K."/>
        </authorList>
    </citation>
    <scope>NUCLEOTIDE SEQUENCE [LARGE SCALE GENOMIC DNA]</scope>
</reference>
<gene>
    <name evidence="1" type="ORF">CDAR_223101</name>
</gene>
<dbReference type="EMBL" id="BPLQ01008158">
    <property type="protein sequence ID" value="GIY35345.1"/>
    <property type="molecule type" value="Genomic_DNA"/>
</dbReference>
<dbReference type="Proteomes" id="UP001054837">
    <property type="component" value="Unassembled WGS sequence"/>
</dbReference>